<proteinExistence type="predicted"/>
<gene>
    <name evidence="1" type="ORF">Natoc_3001</name>
</gene>
<name>L0K2H8_9EURY</name>
<dbReference type="AlphaFoldDB" id="L0K2H8"/>
<dbReference type="STRING" id="694430.Natoc_3001"/>
<dbReference type="Proteomes" id="UP000010878">
    <property type="component" value="Chromosome"/>
</dbReference>
<evidence type="ECO:0000313" key="1">
    <source>
        <dbReference type="EMBL" id="AGB38755.1"/>
    </source>
</evidence>
<dbReference type="HOGENOM" id="CLU_1017864_0_0_2"/>
<evidence type="ECO:0000313" key="2">
    <source>
        <dbReference type="Proteomes" id="UP000010878"/>
    </source>
</evidence>
<accession>L0K2H8</accession>
<dbReference type="EMBL" id="CP003929">
    <property type="protein sequence ID" value="AGB38755.1"/>
    <property type="molecule type" value="Genomic_DNA"/>
</dbReference>
<protein>
    <submittedName>
        <fullName evidence="1">Uncharacterized protein</fullName>
    </submittedName>
</protein>
<reference evidence="1 2" key="1">
    <citation type="submission" date="2012-11" db="EMBL/GenBank/DDBJ databases">
        <title>FINISHED of Natronococcus occultus SP4, DSM 3396.</title>
        <authorList>
            <consortium name="DOE Joint Genome Institute"/>
            <person name="Eisen J."/>
            <person name="Huntemann M."/>
            <person name="Wei C.-L."/>
            <person name="Han J."/>
            <person name="Detter J.C."/>
            <person name="Han C."/>
            <person name="Tapia R."/>
            <person name="Chen A."/>
            <person name="Kyrpides N."/>
            <person name="Mavromatis K."/>
            <person name="Markowitz V."/>
            <person name="Szeto E."/>
            <person name="Ivanova N."/>
            <person name="Mikhailova N."/>
            <person name="Ovchinnikova G."/>
            <person name="Pagani I."/>
            <person name="Pati A."/>
            <person name="Goodwin L."/>
            <person name="Nordberg H.P."/>
            <person name="Cantor M.N."/>
            <person name="Hua S.X."/>
            <person name="Woyke T."/>
            <person name="Eisen J."/>
            <person name="Klenk H.-P."/>
            <person name="Klenk H.-P."/>
        </authorList>
    </citation>
    <scope>NUCLEOTIDE SEQUENCE [LARGE SCALE GENOMIC DNA]</scope>
    <source>
        <strain evidence="1 2">SP4</strain>
    </source>
</reference>
<organism evidence="1 2">
    <name type="scientific">Natronococcus occultus SP4</name>
    <dbReference type="NCBI Taxonomy" id="694430"/>
    <lineage>
        <taxon>Archaea</taxon>
        <taxon>Methanobacteriati</taxon>
        <taxon>Methanobacteriota</taxon>
        <taxon>Stenosarchaea group</taxon>
        <taxon>Halobacteria</taxon>
        <taxon>Halobacteriales</taxon>
        <taxon>Natrialbaceae</taxon>
        <taxon>Natronococcus</taxon>
    </lineage>
</organism>
<keyword evidence="2" id="KW-1185">Reference proteome</keyword>
<dbReference type="Gene3D" id="2.60.120.560">
    <property type="entry name" value="Exo-inulinase, domain 1"/>
    <property type="match status" value="1"/>
</dbReference>
<dbReference type="KEGG" id="nou:Natoc_3001"/>
<sequence>MKEKLSRANEIRKSSDESLLQKGIGLGTRTVKSTAKRATYTACREAYQSLPSRDSWTVGRTLYPLEDQDPNWTYHNEEWDRVVDRWEHRRLLQENRCLTVFDSEQQPDERVTWNNNSEFSVDVPAGKADRWVYLYLDPVEHIWRNFKWEFVVSRQSQFKELQFGFRYHDFYNRYRFRHQDSHFHYDTVLNGEFYNSQNKVPYPMKTGAEYHVTIQAIDNQFSLTVNGQTILNEVDFLRRFPRGSCAIILWEDDDITPIRAKIHSLEVTEIVPE</sequence>